<evidence type="ECO:0000256" key="3">
    <source>
        <dbReference type="ARBA" id="ARBA00011073"/>
    </source>
</evidence>
<gene>
    <name evidence="13" type="ORF">BkAM31D_06020</name>
</gene>
<dbReference type="InterPro" id="IPR015500">
    <property type="entry name" value="Peptidase_S8_subtilisin-rel"/>
</dbReference>
<evidence type="ECO:0000256" key="1">
    <source>
        <dbReference type="ARBA" id="ARBA00001913"/>
    </source>
</evidence>
<evidence type="ECO:0000256" key="9">
    <source>
        <dbReference type="PROSITE-ProRule" id="PRU01240"/>
    </source>
</evidence>
<evidence type="ECO:0000313" key="14">
    <source>
        <dbReference type="Proteomes" id="UP000193006"/>
    </source>
</evidence>
<feature type="active site" description="Charge relay system" evidence="9">
    <location>
        <position position="371"/>
    </location>
</feature>
<dbReference type="InterPro" id="IPR000209">
    <property type="entry name" value="Peptidase_S8/S53_dom"/>
</dbReference>
<feature type="domain" description="Peptidase S8/S53" evidence="12">
    <location>
        <begin position="362"/>
        <end position="606"/>
    </location>
</feature>
<protein>
    <submittedName>
        <fullName evidence="13">Thermitase</fullName>
        <ecNumber evidence="13">3.4.21.66</ecNumber>
    </submittedName>
</protein>
<dbReference type="PROSITE" id="PS00138">
    <property type="entry name" value="SUBTILASE_SER"/>
    <property type="match status" value="1"/>
</dbReference>
<dbReference type="AlphaFoldDB" id="A0A1X9M7M4"/>
<dbReference type="InterPro" id="IPR023828">
    <property type="entry name" value="Peptidase_S8_Ser-AS"/>
</dbReference>
<dbReference type="GO" id="GO:0006508">
    <property type="term" value="P:proteolysis"/>
    <property type="evidence" value="ECO:0007669"/>
    <property type="project" value="UniProtKB-KW"/>
</dbReference>
<evidence type="ECO:0000256" key="2">
    <source>
        <dbReference type="ARBA" id="ARBA00004613"/>
    </source>
</evidence>
<keyword evidence="4" id="KW-0964">Secreted</keyword>
<dbReference type="PROSITE" id="PS00136">
    <property type="entry name" value="SUBTILASE_ASP"/>
    <property type="match status" value="1"/>
</dbReference>
<dbReference type="STRING" id="199441.BkAM31D_06020"/>
<accession>A0A1X9M7M4</accession>
<evidence type="ECO:0000313" key="13">
    <source>
        <dbReference type="EMBL" id="ARK29445.1"/>
    </source>
</evidence>
<comment type="cofactor">
    <cofactor evidence="1">
        <name>Ca(2+)</name>
        <dbReference type="ChEBI" id="CHEBI:29108"/>
    </cofactor>
</comment>
<feature type="active site" description="Charge relay system" evidence="9">
    <location>
        <position position="558"/>
    </location>
</feature>
<sequence>MMWRMAKTVLIVGLVGIGLAIIGRALIDDNNYSIQTKQIPESLETSAMDHLMAEDLSLTTSMFLKQLSAQMQRWADADLEKDEMRARFKEEVAEHPHFNGFAIVQEDEIVEQVGNVKRFDLAKLTHHHMKSEFSDPYSVDGKQYMLMGEKLDDGRTVVGEVDLTFVKSFVKDMASVADSTGTFFVSGANPEIEWETTEDLPENLQSETVPELGWQIVVHSDDQRPKQLEHPYHSNQAVIKFKHPEVANNWFNDHPELTILETNNPLFVIESQNESTEQLIRRLRRDYDLAIVEPNYVISKQVTIFSTVPNERTERRTQPQRQQQPKEKQTVLTSLPNDEFFEPYQWNLEQIEIDEGWKFTDGQGVTIAVLDTGVDPDHLDIKDQLGSGYNAIDDSDNFQDAHGHGTHVAGVAAALTNNVTGIAGISFNSTILPVKVLNDEGEGSSYEVAKGIYWAVDHGADVINMSLGDYYSSDLLYDAIKYAYDKDVILIGASGNDNVADPMYPALYDEVLTVAAVDDARNRAFFSNYGEHVDVVAPGEHIPSLFPDNNYVVMSGTSMAAPHVAGFAGLIRSLRPDLTNNEVYEVIRSTAKDLGTEGHDPYYGFGEIDVANALKSIASN</sequence>
<dbReference type="Pfam" id="PF00082">
    <property type="entry name" value="Peptidase_S8"/>
    <property type="match status" value="1"/>
</dbReference>
<evidence type="ECO:0000256" key="6">
    <source>
        <dbReference type="ARBA" id="ARBA00022801"/>
    </source>
</evidence>
<dbReference type="InterPro" id="IPR036852">
    <property type="entry name" value="Peptidase_S8/S53_dom_sf"/>
</dbReference>
<keyword evidence="14" id="KW-1185">Reference proteome</keyword>
<dbReference type="GO" id="GO:0005576">
    <property type="term" value="C:extracellular region"/>
    <property type="evidence" value="ECO:0007669"/>
    <property type="project" value="UniProtKB-SubCell"/>
</dbReference>
<evidence type="ECO:0000256" key="4">
    <source>
        <dbReference type="ARBA" id="ARBA00022525"/>
    </source>
</evidence>
<dbReference type="PROSITE" id="PS51892">
    <property type="entry name" value="SUBTILASE"/>
    <property type="match status" value="1"/>
</dbReference>
<proteinExistence type="inferred from homology"/>
<dbReference type="PANTHER" id="PTHR43806">
    <property type="entry name" value="PEPTIDASE S8"/>
    <property type="match status" value="1"/>
</dbReference>
<dbReference type="PROSITE" id="PS00137">
    <property type="entry name" value="SUBTILASE_HIS"/>
    <property type="match status" value="1"/>
</dbReference>
<comment type="similarity">
    <text evidence="3 9 10">Belongs to the peptidase S8 family.</text>
</comment>
<dbReference type="InterPro" id="IPR050131">
    <property type="entry name" value="Peptidase_S8_subtilisin-like"/>
</dbReference>
<dbReference type="InterPro" id="IPR034084">
    <property type="entry name" value="Thermitase-like_dom"/>
</dbReference>
<keyword evidence="6 9" id="KW-0378">Hydrolase</keyword>
<dbReference type="EC" id="3.4.21.66" evidence="13"/>
<organism evidence="13 14">
    <name type="scientific">Halalkalibacter krulwichiae</name>
    <dbReference type="NCBI Taxonomy" id="199441"/>
    <lineage>
        <taxon>Bacteria</taxon>
        <taxon>Bacillati</taxon>
        <taxon>Bacillota</taxon>
        <taxon>Bacilli</taxon>
        <taxon>Bacillales</taxon>
        <taxon>Bacillaceae</taxon>
        <taxon>Halalkalibacter</taxon>
    </lineage>
</organism>
<comment type="subcellular location">
    <subcellularLocation>
        <location evidence="2">Secreted</location>
    </subcellularLocation>
</comment>
<dbReference type="CDD" id="cd07484">
    <property type="entry name" value="Peptidases_S8_Thermitase_like"/>
    <property type="match status" value="1"/>
</dbReference>
<dbReference type="SUPFAM" id="SSF52743">
    <property type="entry name" value="Subtilisin-like"/>
    <property type="match status" value="1"/>
</dbReference>
<dbReference type="PRINTS" id="PR00723">
    <property type="entry name" value="SUBTILISIN"/>
</dbReference>
<evidence type="ECO:0000256" key="11">
    <source>
        <dbReference type="SAM" id="MobiDB-lite"/>
    </source>
</evidence>
<dbReference type="InterPro" id="IPR022398">
    <property type="entry name" value="Peptidase_S8_His-AS"/>
</dbReference>
<keyword evidence="7 9" id="KW-0720">Serine protease</keyword>
<reference evidence="13 14" key="1">
    <citation type="submission" date="2017-04" db="EMBL/GenBank/DDBJ databases">
        <title>Bacillus krulwichiae AM31D Genome sequencing and assembly.</title>
        <authorList>
            <person name="Krulwich T.A."/>
            <person name="Anastor L."/>
            <person name="Ehrlich R."/>
            <person name="Ehrlich G.D."/>
            <person name="Janto B."/>
        </authorList>
    </citation>
    <scope>NUCLEOTIDE SEQUENCE [LARGE SCALE GENOMIC DNA]</scope>
    <source>
        <strain evidence="13 14">AM31D</strain>
    </source>
</reference>
<evidence type="ECO:0000259" key="12">
    <source>
        <dbReference type="Pfam" id="PF00082"/>
    </source>
</evidence>
<evidence type="ECO:0000256" key="5">
    <source>
        <dbReference type="ARBA" id="ARBA00022670"/>
    </source>
</evidence>
<evidence type="ECO:0000256" key="8">
    <source>
        <dbReference type="ARBA" id="ARBA00022837"/>
    </source>
</evidence>
<dbReference type="RefSeq" id="WP_235820405.1">
    <property type="nucleotide sequence ID" value="NZ_CP020814.1"/>
</dbReference>
<dbReference type="PANTHER" id="PTHR43806:SF11">
    <property type="entry name" value="CEREVISIN-RELATED"/>
    <property type="match status" value="1"/>
</dbReference>
<dbReference type="EMBL" id="CP020814">
    <property type="protein sequence ID" value="ARK29445.1"/>
    <property type="molecule type" value="Genomic_DNA"/>
</dbReference>
<dbReference type="Proteomes" id="UP000193006">
    <property type="component" value="Chromosome"/>
</dbReference>
<dbReference type="InterPro" id="IPR023827">
    <property type="entry name" value="Peptidase_S8_Asp-AS"/>
</dbReference>
<feature type="active site" description="Charge relay system" evidence="9">
    <location>
        <position position="404"/>
    </location>
</feature>
<evidence type="ECO:0000256" key="10">
    <source>
        <dbReference type="RuleBase" id="RU003355"/>
    </source>
</evidence>
<dbReference type="Gene3D" id="3.40.50.200">
    <property type="entry name" value="Peptidase S8/S53 domain"/>
    <property type="match status" value="1"/>
</dbReference>
<dbReference type="GO" id="GO:0004252">
    <property type="term" value="F:serine-type endopeptidase activity"/>
    <property type="evidence" value="ECO:0007669"/>
    <property type="project" value="UniProtKB-UniRule"/>
</dbReference>
<dbReference type="KEGG" id="bkw:BkAM31D_06020"/>
<keyword evidence="8" id="KW-0106">Calcium</keyword>
<keyword evidence="5 9" id="KW-0645">Protease</keyword>
<evidence type="ECO:0000256" key="7">
    <source>
        <dbReference type="ARBA" id="ARBA00022825"/>
    </source>
</evidence>
<name>A0A1X9M7M4_9BACI</name>
<feature type="region of interest" description="Disordered" evidence="11">
    <location>
        <begin position="309"/>
        <end position="331"/>
    </location>
</feature>